<dbReference type="RefSeq" id="WP_428837020.1">
    <property type="nucleotide sequence ID" value="NZ_BAAASD010000029.1"/>
</dbReference>
<dbReference type="InterPro" id="IPR046200">
    <property type="entry name" value="DUF6233"/>
</dbReference>
<evidence type="ECO:0008006" key="3">
    <source>
        <dbReference type="Google" id="ProtNLM"/>
    </source>
</evidence>
<gene>
    <name evidence="1" type="ORF">GCM10010246_56920</name>
</gene>
<organism evidence="1 2">
    <name type="scientific">Streptomyces cuspidosporus</name>
    <dbReference type="NCBI Taxonomy" id="66882"/>
    <lineage>
        <taxon>Bacteria</taxon>
        <taxon>Bacillati</taxon>
        <taxon>Actinomycetota</taxon>
        <taxon>Actinomycetes</taxon>
        <taxon>Kitasatosporales</taxon>
        <taxon>Streptomycetaceae</taxon>
        <taxon>Streptomyces</taxon>
    </lineage>
</organism>
<protein>
    <recommendedName>
        <fullName evidence="3">DksA C4-type domain-containing protein</fullName>
    </recommendedName>
</protein>
<keyword evidence="2" id="KW-1185">Reference proteome</keyword>
<sequence>MDARHDLPPDLDRLRALETYLRLQLAAVRSRIAKLEDRRPGRATAAAAWTLQLLPSPAGGSPRGYLHRETCFIRGGRSLSREQARLVLAMPDVTPCEACGAEKGL</sequence>
<name>A0ABP5TS51_9ACTN</name>
<evidence type="ECO:0000313" key="2">
    <source>
        <dbReference type="Proteomes" id="UP001500253"/>
    </source>
</evidence>
<dbReference type="Proteomes" id="UP001500253">
    <property type="component" value="Unassembled WGS sequence"/>
</dbReference>
<accession>A0ABP5TS51</accession>
<dbReference type="EMBL" id="BAAASD010000029">
    <property type="protein sequence ID" value="GAA2359430.1"/>
    <property type="molecule type" value="Genomic_DNA"/>
</dbReference>
<reference evidence="2" key="1">
    <citation type="journal article" date="2019" name="Int. J. Syst. Evol. Microbiol.">
        <title>The Global Catalogue of Microorganisms (GCM) 10K type strain sequencing project: providing services to taxonomists for standard genome sequencing and annotation.</title>
        <authorList>
            <consortium name="The Broad Institute Genomics Platform"/>
            <consortium name="The Broad Institute Genome Sequencing Center for Infectious Disease"/>
            <person name="Wu L."/>
            <person name="Ma J."/>
        </authorList>
    </citation>
    <scope>NUCLEOTIDE SEQUENCE [LARGE SCALE GENOMIC DNA]</scope>
    <source>
        <strain evidence="2">JCM 4316</strain>
    </source>
</reference>
<dbReference type="Pfam" id="PF19746">
    <property type="entry name" value="DUF6233"/>
    <property type="match status" value="1"/>
</dbReference>
<evidence type="ECO:0000313" key="1">
    <source>
        <dbReference type="EMBL" id="GAA2359430.1"/>
    </source>
</evidence>
<proteinExistence type="predicted"/>
<comment type="caution">
    <text evidence="1">The sequence shown here is derived from an EMBL/GenBank/DDBJ whole genome shotgun (WGS) entry which is preliminary data.</text>
</comment>